<feature type="domain" description="Nudix hydrolase" evidence="3">
    <location>
        <begin position="19"/>
        <end position="151"/>
    </location>
</feature>
<sequence length="163" mass="18085">MGTPTFITELRHHIGHAPLWLAGAETFVLRDGDTGPEVLLFRRTDDGEWAGIAGIVEPGEHPATTAVREAKEEGCIDIEIERLLWIRVTEERAYPNGDRCQFLNHGFRARIRSGEPGIGDGEASDWGWFPVDRLPTPLQRGTDGLVRICVADPDDVVMDLSGW</sequence>
<keyword evidence="2" id="KW-0378">Hydrolase</keyword>
<dbReference type="GO" id="GO:0016787">
    <property type="term" value="F:hydrolase activity"/>
    <property type="evidence" value="ECO:0007669"/>
    <property type="project" value="UniProtKB-KW"/>
</dbReference>
<dbReference type="InterPro" id="IPR000086">
    <property type="entry name" value="NUDIX_hydrolase_dom"/>
</dbReference>
<accession>A0A3P1WUH8</accession>
<comment type="caution">
    <text evidence="4">The sequence shown here is derived from an EMBL/GenBank/DDBJ whole genome shotgun (WGS) entry which is preliminary data.</text>
</comment>
<protein>
    <submittedName>
        <fullName evidence="4">NUDIX domain-containing protein</fullName>
    </submittedName>
</protein>
<dbReference type="PROSITE" id="PS51462">
    <property type="entry name" value="NUDIX"/>
    <property type="match status" value="1"/>
</dbReference>
<evidence type="ECO:0000256" key="2">
    <source>
        <dbReference type="ARBA" id="ARBA00022801"/>
    </source>
</evidence>
<organism evidence="4 5">
    <name type="scientific">Arachnia propionica</name>
    <dbReference type="NCBI Taxonomy" id="1750"/>
    <lineage>
        <taxon>Bacteria</taxon>
        <taxon>Bacillati</taxon>
        <taxon>Actinomycetota</taxon>
        <taxon>Actinomycetes</taxon>
        <taxon>Propionibacteriales</taxon>
        <taxon>Propionibacteriaceae</taxon>
        <taxon>Arachnia</taxon>
    </lineage>
</organism>
<evidence type="ECO:0000259" key="3">
    <source>
        <dbReference type="PROSITE" id="PS51462"/>
    </source>
</evidence>
<evidence type="ECO:0000256" key="1">
    <source>
        <dbReference type="ARBA" id="ARBA00001946"/>
    </source>
</evidence>
<dbReference type="AlphaFoldDB" id="A0A3P1WUH8"/>
<gene>
    <name evidence="4" type="ORF">EII35_07365</name>
</gene>
<comment type="cofactor">
    <cofactor evidence="1">
        <name>Mg(2+)</name>
        <dbReference type="ChEBI" id="CHEBI:18420"/>
    </cofactor>
</comment>
<reference evidence="4 5" key="1">
    <citation type="submission" date="2018-11" db="EMBL/GenBank/DDBJ databases">
        <title>Genomes From Bacteria Associated with the Canine Oral Cavity: a Test Case for Automated Genome-Based Taxonomic Assignment.</title>
        <authorList>
            <person name="Coil D.A."/>
            <person name="Jospin G."/>
            <person name="Darling A.E."/>
            <person name="Wallis C."/>
            <person name="Davis I.J."/>
            <person name="Harris S."/>
            <person name="Eisen J.A."/>
            <person name="Holcombe L.J."/>
            <person name="O'Flynn C."/>
        </authorList>
    </citation>
    <scope>NUCLEOTIDE SEQUENCE [LARGE SCALE GENOMIC DNA]</scope>
    <source>
        <strain evidence="4 5">OH2822_COT-296</strain>
    </source>
</reference>
<dbReference type="SUPFAM" id="SSF55811">
    <property type="entry name" value="Nudix"/>
    <property type="match status" value="1"/>
</dbReference>
<dbReference type="InterPro" id="IPR015797">
    <property type="entry name" value="NUDIX_hydrolase-like_dom_sf"/>
</dbReference>
<dbReference type="Proteomes" id="UP000280935">
    <property type="component" value="Unassembled WGS sequence"/>
</dbReference>
<dbReference type="CDD" id="cd18879">
    <property type="entry name" value="NUDIX_Hydrolase"/>
    <property type="match status" value="1"/>
</dbReference>
<evidence type="ECO:0000313" key="4">
    <source>
        <dbReference type="EMBL" id="RRD49696.1"/>
    </source>
</evidence>
<dbReference type="Pfam" id="PF00293">
    <property type="entry name" value="NUDIX"/>
    <property type="match status" value="1"/>
</dbReference>
<evidence type="ECO:0000313" key="5">
    <source>
        <dbReference type="Proteomes" id="UP000280935"/>
    </source>
</evidence>
<dbReference type="PANTHER" id="PTHR43046:SF16">
    <property type="entry name" value="ADP-RIBOSE PYROPHOSPHATASE YJHB-RELATED"/>
    <property type="match status" value="1"/>
</dbReference>
<name>A0A3P1WUH8_9ACTN</name>
<dbReference type="Gene3D" id="3.90.79.10">
    <property type="entry name" value="Nucleoside Triphosphate Pyrophosphohydrolase"/>
    <property type="match status" value="1"/>
</dbReference>
<dbReference type="PANTHER" id="PTHR43046">
    <property type="entry name" value="GDP-MANNOSE MANNOSYL HYDROLASE"/>
    <property type="match status" value="1"/>
</dbReference>
<proteinExistence type="predicted"/>
<dbReference type="EMBL" id="RQYT01000013">
    <property type="protein sequence ID" value="RRD49696.1"/>
    <property type="molecule type" value="Genomic_DNA"/>
</dbReference>
<dbReference type="RefSeq" id="WP_125227821.1">
    <property type="nucleotide sequence ID" value="NZ_RQYT01000013.1"/>
</dbReference>
<dbReference type="OrthoDB" id="9814308at2"/>